<proteinExistence type="predicted"/>
<keyword evidence="3" id="KW-1185">Reference proteome</keyword>
<dbReference type="Proteomes" id="UP000289738">
    <property type="component" value="Chromosome B06"/>
</dbReference>
<comment type="caution">
    <text evidence="2">The sequence shown here is derived from an EMBL/GenBank/DDBJ whole genome shotgun (WGS) entry which is preliminary data.</text>
</comment>
<evidence type="ECO:0000313" key="3">
    <source>
        <dbReference type="Proteomes" id="UP000289738"/>
    </source>
</evidence>
<accession>A0A444YUM9</accession>
<organism evidence="2 3">
    <name type="scientific">Arachis hypogaea</name>
    <name type="common">Peanut</name>
    <dbReference type="NCBI Taxonomy" id="3818"/>
    <lineage>
        <taxon>Eukaryota</taxon>
        <taxon>Viridiplantae</taxon>
        <taxon>Streptophyta</taxon>
        <taxon>Embryophyta</taxon>
        <taxon>Tracheophyta</taxon>
        <taxon>Spermatophyta</taxon>
        <taxon>Magnoliopsida</taxon>
        <taxon>eudicotyledons</taxon>
        <taxon>Gunneridae</taxon>
        <taxon>Pentapetalae</taxon>
        <taxon>rosids</taxon>
        <taxon>fabids</taxon>
        <taxon>Fabales</taxon>
        <taxon>Fabaceae</taxon>
        <taxon>Papilionoideae</taxon>
        <taxon>50 kb inversion clade</taxon>
        <taxon>dalbergioids sensu lato</taxon>
        <taxon>Dalbergieae</taxon>
        <taxon>Pterocarpus clade</taxon>
        <taxon>Arachis</taxon>
    </lineage>
</organism>
<evidence type="ECO:0000256" key="1">
    <source>
        <dbReference type="SAM" id="SignalP"/>
    </source>
</evidence>
<feature type="chain" id="PRO_5019317442" evidence="1">
    <location>
        <begin position="25"/>
        <end position="158"/>
    </location>
</feature>
<evidence type="ECO:0000313" key="2">
    <source>
        <dbReference type="EMBL" id="RYR05608.1"/>
    </source>
</evidence>
<dbReference type="AlphaFoldDB" id="A0A444YUM9"/>
<dbReference type="EMBL" id="SDMP01000016">
    <property type="protein sequence ID" value="RYR05608.1"/>
    <property type="molecule type" value="Genomic_DNA"/>
</dbReference>
<protein>
    <submittedName>
        <fullName evidence="2">Uncharacterized protein</fullName>
    </submittedName>
</protein>
<gene>
    <name evidence="2" type="ORF">Ahy_B06g085450</name>
</gene>
<feature type="signal peptide" evidence="1">
    <location>
        <begin position="1"/>
        <end position="24"/>
    </location>
</feature>
<name>A0A444YUM9_ARAHY</name>
<keyword evidence="1" id="KW-0732">Signal</keyword>
<sequence>MIGCAVVCLALMLAVFAIVKDHKAQPQEHQEQTVDLSIAKNQVDWGRMEIHWKIPGWIKDQGSASKENDGETERTGCSVVRNGGLEGLLAREDYAEEDGFEEQEMGAREEWRRVRETAAMMGIKKVIEGVDGGDCGEQGVLGRCFLGLYYWALRDVRQ</sequence>
<reference evidence="2 3" key="1">
    <citation type="submission" date="2019-01" db="EMBL/GenBank/DDBJ databases">
        <title>Sequencing of cultivated peanut Arachis hypogaea provides insights into genome evolution and oil improvement.</title>
        <authorList>
            <person name="Chen X."/>
        </authorList>
    </citation>
    <scope>NUCLEOTIDE SEQUENCE [LARGE SCALE GENOMIC DNA]</scope>
    <source>
        <strain evidence="3">cv. Fuhuasheng</strain>
        <tissue evidence="2">Leaves</tissue>
    </source>
</reference>